<dbReference type="Gene3D" id="3.30.160.60">
    <property type="entry name" value="Classic Zinc Finger"/>
    <property type="match status" value="3"/>
</dbReference>
<gene>
    <name evidence="10" type="ORF">B0J13DRAFT_459510</name>
</gene>
<evidence type="ECO:0000256" key="3">
    <source>
        <dbReference type="ARBA" id="ARBA00022737"/>
    </source>
</evidence>
<dbReference type="PROSITE" id="PS00028">
    <property type="entry name" value="ZINC_FINGER_C2H2_1"/>
    <property type="match status" value="3"/>
</dbReference>
<evidence type="ECO:0000256" key="7">
    <source>
        <dbReference type="PROSITE-ProRule" id="PRU00042"/>
    </source>
</evidence>
<evidence type="ECO:0000256" key="8">
    <source>
        <dbReference type="SAM" id="MobiDB-lite"/>
    </source>
</evidence>
<dbReference type="PANTHER" id="PTHR19818">
    <property type="entry name" value="ZINC FINGER PROTEIN ZIC AND GLI"/>
    <property type="match status" value="1"/>
</dbReference>
<dbReference type="InterPro" id="IPR013087">
    <property type="entry name" value="Znf_C2H2_type"/>
</dbReference>
<evidence type="ECO:0000259" key="9">
    <source>
        <dbReference type="PROSITE" id="PS50157"/>
    </source>
</evidence>
<dbReference type="EMBL" id="JAGMUU010000037">
    <property type="protein sequence ID" value="KAH7115772.1"/>
    <property type="molecule type" value="Genomic_DNA"/>
</dbReference>
<keyword evidence="3" id="KW-0677">Repeat</keyword>
<dbReference type="SUPFAM" id="SSF57667">
    <property type="entry name" value="beta-beta-alpha zinc fingers"/>
    <property type="match status" value="2"/>
</dbReference>
<evidence type="ECO:0000256" key="4">
    <source>
        <dbReference type="ARBA" id="ARBA00022771"/>
    </source>
</evidence>
<dbReference type="FunFam" id="3.30.160.60:FF:001102">
    <property type="entry name" value="Transcription factor IIIA"/>
    <property type="match status" value="1"/>
</dbReference>
<dbReference type="InterPro" id="IPR036236">
    <property type="entry name" value="Znf_C2H2_sf"/>
</dbReference>
<feature type="compositionally biased region" description="Basic and acidic residues" evidence="8">
    <location>
        <begin position="54"/>
        <end position="70"/>
    </location>
</feature>
<feature type="region of interest" description="Disordered" evidence="8">
    <location>
        <begin position="18"/>
        <end position="79"/>
    </location>
</feature>
<dbReference type="SMART" id="SM00355">
    <property type="entry name" value="ZnF_C2H2"/>
    <property type="match status" value="4"/>
</dbReference>
<dbReference type="GO" id="GO:0000981">
    <property type="term" value="F:DNA-binding transcription factor activity, RNA polymerase II-specific"/>
    <property type="evidence" value="ECO:0007669"/>
    <property type="project" value="TreeGrafter"/>
</dbReference>
<evidence type="ECO:0000313" key="10">
    <source>
        <dbReference type="EMBL" id="KAH7115772.1"/>
    </source>
</evidence>
<proteinExistence type="predicted"/>
<dbReference type="FunFam" id="3.30.160.60:FF:000446">
    <property type="entry name" value="Zinc finger protein"/>
    <property type="match status" value="1"/>
</dbReference>
<keyword evidence="11" id="KW-1185">Reference proteome</keyword>
<evidence type="ECO:0000256" key="6">
    <source>
        <dbReference type="ARBA" id="ARBA00023242"/>
    </source>
</evidence>
<evidence type="ECO:0000313" key="11">
    <source>
        <dbReference type="Proteomes" id="UP000717696"/>
    </source>
</evidence>
<keyword evidence="6" id="KW-0539">Nucleus</keyword>
<evidence type="ECO:0000256" key="2">
    <source>
        <dbReference type="ARBA" id="ARBA00022723"/>
    </source>
</evidence>
<dbReference type="GO" id="GO:0008270">
    <property type="term" value="F:zinc ion binding"/>
    <property type="evidence" value="ECO:0007669"/>
    <property type="project" value="UniProtKB-KW"/>
</dbReference>
<accession>A0A9P9IDD7</accession>
<name>A0A9P9IDD7_9HYPO</name>
<dbReference type="OrthoDB" id="295274at2759"/>
<dbReference type="PANTHER" id="PTHR19818:SF139">
    <property type="entry name" value="PAIR-RULE PROTEIN ODD-PAIRED"/>
    <property type="match status" value="1"/>
</dbReference>
<evidence type="ECO:0000256" key="5">
    <source>
        <dbReference type="ARBA" id="ARBA00022833"/>
    </source>
</evidence>
<dbReference type="Pfam" id="PF00096">
    <property type="entry name" value="zf-C2H2"/>
    <property type="match status" value="1"/>
</dbReference>
<organism evidence="10 11">
    <name type="scientific">Dactylonectria estremocensis</name>
    <dbReference type="NCBI Taxonomy" id="1079267"/>
    <lineage>
        <taxon>Eukaryota</taxon>
        <taxon>Fungi</taxon>
        <taxon>Dikarya</taxon>
        <taxon>Ascomycota</taxon>
        <taxon>Pezizomycotina</taxon>
        <taxon>Sordariomycetes</taxon>
        <taxon>Hypocreomycetidae</taxon>
        <taxon>Hypocreales</taxon>
        <taxon>Nectriaceae</taxon>
        <taxon>Dactylonectria</taxon>
    </lineage>
</organism>
<reference evidence="10" key="1">
    <citation type="journal article" date="2021" name="Nat. Commun.">
        <title>Genetic determinants of endophytism in the Arabidopsis root mycobiome.</title>
        <authorList>
            <person name="Mesny F."/>
            <person name="Miyauchi S."/>
            <person name="Thiergart T."/>
            <person name="Pickel B."/>
            <person name="Atanasova L."/>
            <person name="Karlsson M."/>
            <person name="Huettel B."/>
            <person name="Barry K.W."/>
            <person name="Haridas S."/>
            <person name="Chen C."/>
            <person name="Bauer D."/>
            <person name="Andreopoulos W."/>
            <person name="Pangilinan J."/>
            <person name="LaButti K."/>
            <person name="Riley R."/>
            <person name="Lipzen A."/>
            <person name="Clum A."/>
            <person name="Drula E."/>
            <person name="Henrissat B."/>
            <person name="Kohler A."/>
            <person name="Grigoriev I.V."/>
            <person name="Martin F.M."/>
            <person name="Hacquard S."/>
        </authorList>
    </citation>
    <scope>NUCLEOTIDE SEQUENCE</scope>
    <source>
        <strain evidence="10">MPI-CAGE-AT-0021</strain>
    </source>
</reference>
<keyword evidence="2" id="KW-0479">Metal-binding</keyword>
<sequence>MNEVIVASFIDEEIGTSPISTEIDFGFPEPTPQYVKAAKTPEEYEPSQTALPTVEREKKPPQRPRNRQESQKGSSLSETGCPMSFARHSLLTNHAGTHTEVKSYTCPTPGCTQTFLSQVLLFDHNHTHAKPFACQVTGCTKRFIRHGRLVGHNRVHTGERPYACQVMGCDKSYRARDLLTRHNRTHLKLRATKSLLD</sequence>
<dbReference type="GO" id="GO:0005634">
    <property type="term" value="C:nucleus"/>
    <property type="evidence" value="ECO:0007669"/>
    <property type="project" value="UniProtKB-SubCell"/>
</dbReference>
<keyword evidence="4 7" id="KW-0863">Zinc-finger</keyword>
<dbReference type="InterPro" id="IPR050329">
    <property type="entry name" value="GLI_C2H2-zinc-finger"/>
</dbReference>
<dbReference type="GO" id="GO:0045944">
    <property type="term" value="P:positive regulation of transcription by RNA polymerase II"/>
    <property type="evidence" value="ECO:0007669"/>
    <property type="project" value="UniProtKB-ARBA"/>
</dbReference>
<protein>
    <recommendedName>
        <fullName evidence="9">C2H2-type domain-containing protein</fullName>
    </recommendedName>
</protein>
<dbReference type="GO" id="GO:0000978">
    <property type="term" value="F:RNA polymerase II cis-regulatory region sequence-specific DNA binding"/>
    <property type="evidence" value="ECO:0007669"/>
    <property type="project" value="TreeGrafter"/>
</dbReference>
<feature type="domain" description="C2H2-type" evidence="9">
    <location>
        <begin position="132"/>
        <end position="161"/>
    </location>
</feature>
<comment type="subcellular location">
    <subcellularLocation>
        <location evidence="1">Nucleus</location>
    </subcellularLocation>
</comment>
<keyword evidence="5" id="KW-0862">Zinc</keyword>
<comment type="caution">
    <text evidence="10">The sequence shown here is derived from an EMBL/GenBank/DDBJ whole genome shotgun (WGS) entry which is preliminary data.</text>
</comment>
<dbReference type="Proteomes" id="UP000717696">
    <property type="component" value="Unassembled WGS sequence"/>
</dbReference>
<dbReference type="AlphaFoldDB" id="A0A9P9IDD7"/>
<dbReference type="PROSITE" id="PS50157">
    <property type="entry name" value="ZINC_FINGER_C2H2_2"/>
    <property type="match status" value="2"/>
</dbReference>
<feature type="domain" description="C2H2-type" evidence="9">
    <location>
        <begin position="162"/>
        <end position="191"/>
    </location>
</feature>
<evidence type="ECO:0000256" key="1">
    <source>
        <dbReference type="ARBA" id="ARBA00004123"/>
    </source>
</evidence>